<evidence type="ECO:0000313" key="2">
    <source>
        <dbReference type="EMBL" id="CAF5148442.1"/>
    </source>
</evidence>
<evidence type="ECO:0000313" key="4">
    <source>
        <dbReference type="Proteomes" id="UP000681720"/>
    </source>
</evidence>
<proteinExistence type="predicted"/>
<feature type="non-terminal residue" evidence="3">
    <location>
        <position position="1"/>
    </location>
</feature>
<comment type="caution">
    <text evidence="3">The sequence shown here is derived from an EMBL/GenBank/DDBJ whole genome shotgun (WGS) entry which is preliminary data.</text>
</comment>
<organism evidence="3 4">
    <name type="scientific">Rotaria magnacalcarata</name>
    <dbReference type="NCBI Taxonomy" id="392030"/>
    <lineage>
        <taxon>Eukaryota</taxon>
        <taxon>Metazoa</taxon>
        <taxon>Spiralia</taxon>
        <taxon>Gnathifera</taxon>
        <taxon>Rotifera</taxon>
        <taxon>Eurotatoria</taxon>
        <taxon>Bdelloidea</taxon>
        <taxon>Philodinida</taxon>
        <taxon>Philodinidae</taxon>
        <taxon>Rotaria</taxon>
    </lineage>
</organism>
<feature type="non-terminal residue" evidence="3">
    <location>
        <position position="163"/>
    </location>
</feature>
<dbReference type="AlphaFoldDB" id="A0A8S3JGV9"/>
<dbReference type="EMBL" id="CAJOBH010256265">
    <property type="protein sequence ID" value="CAF5148442.1"/>
    <property type="molecule type" value="Genomic_DNA"/>
</dbReference>
<sequence length="163" mass="18104">VPQISTDLTAKDKRIISSIDSDVSGASPPIYQSTPKSIKQKHDEDAGHESEDELSDPTNQQEQQHDIRRRTPKTRLRDFSQSTSQNMDDTAYVSQRNKSSFTESNMENILSHVPTSKGKGLLIELSPHLSQEVPITSTTMKPSRDPHKSLMGSDSGIFEHSTA</sequence>
<reference evidence="3" key="1">
    <citation type="submission" date="2021-02" db="EMBL/GenBank/DDBJ databases">
        <authorList>
            <person name="Nowell W R."/>
        </authorList>
    </citation>
    <scope>NUCLEOTIDE SEQUENCE</scope>
</reference>
<name>A0A8S3JGV9_9BILA</name>
<feature type="region of interest" description="Disordered" evidence="1">
    <location>
        <begin position="134"/>
        <end position="163"/>
    </location>
</feature>
<dbReference type="Proteomes" id="UP000681967">
    <property type="component" value="Unassembled WGS sequence"/>
</dbReference>
<gene>
    <name evidence="2" type="ORF">BYL167_LOCUS71744</name>
    <name evidence="3" type="ORF">GIL414_LOCUS82477</name>
</gene>
<evidence type="ECO:0000256" key="1">
    <source>
        <dbReference type="SAM" id="MobiDB-lite"/>
    </source>
</evidence>
<feature type="compositionally biased region" description="Polar residues" evidence="1">
    <location>
        <begin position="79"/>
        <end position="92"/>
    </location>
</feature>
<dbReference type="EMBL" id="CAJOBJ010360302">
    <property type="protein sequence ID" value="CAF5217548.1"/>
    <property type="molecule type" value="Genomic_DNA"/>
</dbReference>
<evidence type="ECO:0000313" key="3">
    <source>
        <dbReference type="EMBL" id="CAF5217548.1"/>
    </source>
</evidence>
<protein>
    <submittedName>
        <fullName evidence="3">Uncharacterized protein</fullName>
    </submittedName>
</protein>
<accession>A0A8S3JGV9</accession>
<dbReference type="Proteomes" id="UP000681720">
    <property type="component" value="Unassembled WGS sequence"/>
</dbReference>
<feature type="compositionally biased region" description="Basic and acidic residues" evidence="1">
    <location>
        <begin position="40"/>
        <end position="49"/>
    </location>
</feature>
<feature type="region of interest" description="Disordered" evidence="1">
    <location>
        <begin position="1"/>
        <end position="92"/>
    </location>
</feature>